<geneLocation type="plasmid" evidence="2 3">
    <name>pRgalR602b</name>
</geneLocation>
<reference evidence="2 3" key="1">
    <citation type="submission" date="2013-11" db="EMBL/GenBank/DDBJ databases">
        <title>Complete genome sequence of Rhizobium gallicum bv. gallicum R602.</title>
        <authorList>
            <person name="Bustos P."/>
            <person name="Santamaria R.I."/>
            <person name="Lozano L."/>
            <person name="Acosta J.L."/>
            <person name="Ormeno-Orrillo E."/>
            <person name="Rogel M.A."/>
            <person name="Romero D."/>
            <person name="Cevallos M.A."/>
            <person name="Martinez-Romero E."/>
            <person name="Gonzalez V."/>
        </authorList>
    </citation>
    <scope>NUCLEOTIDE SEQUENCE [LARGE SCALE GENOMIC DNA]</scope>
    <source>
        <strain evidence="2 3">R602</strain>
        <plasmid evidence="2 3">pRgalR602b</plasmid>
    </source>
</reference>
<dbReference type="RefSeq" id="WP_040114409.1">
    <property type="nucleotide sequence ID" value="NZ_CP006879.1"/>
</dbReference>
<dbReference type="KEGG" id="rga:RGR602_PB00501"/>
<dbReference type="HOGENOM" id="CLU_2247894_0_0_5"/>
<dbReference type="Proteomes" id="UP000031368">
    <property type="component" value="Plasmid pRgalR602b"/>
</dbReference>
<keyword evidence="3" id="KW-1185">Reference proteome</keyword>
<dbReference type="InterPro" id="IPR036336">
    <property type="entry name" value="Tscrpt_rep_TraM_sf"/>
</dbReference>
<evidence type="ECO:0000313" key="2">
    <source>
        <dbReference type="EMBL" id="AJD44030.1"/>
    </source>
</evidence>
<organism evidence="2 3">
    <name type="scientific">Rhizobium gallicum bv. gallicum R602sp</name>
    <dbReference type="NCBI Taxonomy" id="1041138"/>
    <lineage>
        <taxon>Bacteria</taxon>
        <taxon>Pseudomonadati</taxon>
        <taxon>Pseudomonadota</taxon>
        <taxon>Alphaproteobacteria</taxon>
        <taxon>Hyphomicrobiales</taxon>
        <taxon>Rhizobiaceae</taxon>
        <taxon>Rhizobium/Agrobacterium group</taxon>
        <taxon>Rhizobium</taxon>
    </lineage>
</organism>
<dbReference type="InterPro" id="IPR015309">
    <property type="entry name" value="Tscrpt_rep_TraM"/>
</dbReference>
<dbReference type="GO" id="GO:0045892">
    <property type="term" value="P:negative regulation of DNA-templated transcription"/>
    <property type="evidence" value="ECO:0007669"/>
    <property type="project" value="InterPro"/>
</dbReference>
<dbReference type="EMBL" id="CP006879">
    <property type="protein sequence ID" value="AJD44030.1"/>
    <property type="molecule type" value="Genomic_DNA"/>
</dbReference>
<dbReference type="Pfam" id="PF09228">
    <property type="entry name" value="Prok-TraM"/>
    <property type="match status" value="1"/>
</dbReference>
<sequence length="107" mass="11730">MNDVGSSEANDQRKATGSRYRSMHKSELEALAVSAISEHRSLLAADEAVYEEWTRASADPSVSSAVLKNLQDEYIARQKKSEAQQEELSDIIDALGYVPDVPSDGDE</sequence>
<dbReference type="SUPFAM" id="SSF109631">
    <property type="entry name" value="Transcriptional repressor TraM"/>
    <property type="match status" value="1"/>
</dbReference>
<gene>
    <name evidence="2" type="primary">traM</name>
    <name evidence="2" type="ORF">RGR602_PB00501</name>
</gene>
<keyword evidence="2" id="KW-0614">Plasmid</keyword>
<dbReference type="Gene3D" id="1.10.287.160">
    <property type="entry name" value="HR1 repeat"/>
    <property type="match status" value="1"/>
</dbReference>
<accession>A0A0B4XBA6</accession>
<name>A0A0B4XBA6_9HYPH</name>
<evidence type="ECO:0000256" key="1">
    <source>
        <dbReference type="SAM" id="MobiDB-lite"/>
    </source>
</evidence>
<dbReference type="AlphaFoldDB" id="A0A0B4XBA6"/>
<protein>
    <submittedName>
        <fullName evidence="2">Transcriptional repressor TraM</fullName>
    </submittedName>
</protein>
<evidence type="ECO:0000313" key="3">
    <source>
        <dbReference type="Proteomes" id="UP000031368"/>
    </source>
</evidence>
<feature type="region of interest" description="Disordered" evidence="1">
    <location>
        <begin position="1"/>
        <end position="22"/>
    </location>
</feature>
<proteinExistence type="predicted"/>